<keyword evidence="3" id="KW-1185">Reference proteome</keyword>
<evidence type="ECO:0000313" key="3">
    <source>
        <dbReference type="Proteomes" id="UP000223606"/>
    </source>
</evidence>
<dbReference type="Proteomes" id="UP000223606">
    <property type="component" value="Chromosome 1"/>
</dbReference>
<organism evidence="2 3">
    <name type="scientific">Hartmannibacter diazotrophicus</name>
    <dbReference type="NCBI Taxonomy" id="1482074"/>
    <lineage>
        <taxon>Bacteria</taxon>
        <taxon>Pseudomonadati</taxon>
        <taxon>Pseudomonadota</taxon>
        <taxon>Alphaproteobacteria</taxon>
        <taxon>Hyphomicrobiales</taxon>
        <taxon>Pleomorphomonadaceae</taxon>
        <taxon>Hartmannibacter</taxon>
    </lineage>
</organism>
<dbReference type="OrthoDB" id="983041at2"/>
<feature type="compositionally biased region" description="Basic and acidic residues" evidence="1">
    <location>
        <begin position="8"/>
        <end position="31"/>
    </location>
</feature>
<dbReference type="EMBL" id="LT960614">
    <property type="protein sequence ID" value="SON54273.1"/>
    <property type="molecule type" value="Genomic_DNA"/>
</dbReference>
<evidence type="ECO:0000313" key="2">
    <source>
        <dbReference type="EMBL" id="SON54273.1"/>
    </source>
</evidence>
<evidence type="ECO:0000256" key="1">
    <source>
        <dbReference type="SAM" id="MobiDB-lite"/>
    </source>
</evidence>
<name>A0A2C9D229_9HYPH</name>
<accession>A0A2C9D229</accession>
<reference evidence="3" key="1">
    <citation type="submission" date="2017-09" db="EMBL/GenBank/DDBJ databases">
        <title>Genome sequence of Nannocystis excedens DSM 71.</title>
        <authorList>
            <person name="Blom J."/>
        </authorList>
    </citation>
    <scope>NUCLEOTIDE SEQUENCE [LARGE SCALE GENOMIC DNA]</scope>
    <source>
        <strain evidence="3">type strain: E19</strain>
    </source>
</reference>
<dbReference type="AlphaFoldDB" id="A0A2C9D229"/>
<dbReference type="KEGG" id="hdi:HDIA_0732"/>
<feature type="region of interest" description="Disordered" evidence="1">
    <location>
        <begin position="1"/>
        <end position="31"/>
    </location>
</feature>
<dbReference type="RefSeq" id="WP_099554455.1">
    <property type="nucleotide sequence ID" value="NZ_LT960614.1"/>
</dbReference>
<sequence length="105" mass="11975">MNGAESIAAERQRQINEEGWTPEHDDEHTKGEIAKAAACYAWASATSTTFREIGEWWDGVVLRRLWPWDRTWWKPTDRRRDLVKAGALIAAEIDRAAALANEPNN</sequence>
<proteinExistence type="predicted"/>
<protein>
    <submittedName>
        <fullName evidence="2">Uncharacterized protein</fullName>
    </submittedName>
</protein>
<gene>
    <name evidence="2" type="ORF">HDIA_0732</name>
</gene>